<protein>
    <recommendedName>
        <fullName evidence="1">F-box domain-containing protein</fullName>
    </recommendedName>
</protein>
<dbReference type="Proteomes" id="UP000015104">
    <property type="component" value="Unassembled WGS sequence"/>
</dbReference>
<dbReference type="InterPro" id="IPR032675">
    <property type="entry name" value="LRR_dom_sf"/>
</dbReference>
<keyword evidence="3" id="KW-1185">Reference proteome</keyword>
<dbReference type="AlphaFoldDB" id="T1JRU4"/>
<dbReference type="Gene3D" id="1.20.1280.50">
    <property type="match status" value="1"/>
</dbReference>
<accession>T1JRU4</accession>
<evidence type="ECO:0000259" key="1">
    <source>
        <dbReference type="Pfam" id="PF00646"/>
    </source>
</evidence>
<organism evidence="2 3">
    <name type="scientific">Tetranychus urticae</name>
    <name type="common">Two-spotted spider mite</name>
    <dbReference type="NCBI Taxonomy" id="32264"/>
    <lineage>
        <taxon>Eukaryota</taxon>
        <taxon>Metazoa</taxon>
        <taxon>Ecdysozoa</taxon>
        <taxon>Arthropoda</taxon>
        <taxon>Chelicerata</taxon>
        <taxon>Arachnida</taxon>
        <taxon>Acari</taxon>
        <taxon>Acariformes</taxon>
        <taxon>Trombidiformes</taxon>
        <taxon>Prostigmata</taxon>
        <taxon>Eleutherengona</taxon>
        <taxon>Raphignathae</taxon>
        <taxon>Tetranychoidea</taxon>
        <taxon>Tetranychidae</taxon>
        <taxon>Tetranychus</taxon>
    </lineage>
</organism>
<reference evidence="3" key="1">
    <citation type="submission" date="2011-08" db="EMBL/GenBank/DDBJ databases">
        <authorList>
            <person name="Rombauts S."/>
        </authorList>
    </citation>
    <scope>NUCLEOTIDE SEQUENCE</scope>
    <source>
        <strain evidence="3">London</strain>
    </source>
</reference>
<dbReference type="Gene3D" id="3.80.10.10">
    <property type="entry name" value="Ribonuclease Inhibitor"/>
    <property type="match status" value="1"/>
</dbReference>
<dbReference type="SUPFAM" id="SSF52047">
    <property type="entry name" value="RNI-like"/>
    <property type="match status" value="1"/>
</dbReference>
<sequence>MFINELPDDCLLIIFGLMDELDDLLNCYKVCIKWSHLIAERAKKVKYLVEHRDWWNNEPFPSYTFDHVYYRTEKPIDGDCLMKFQDLVTLVKNIKSFKGLIHQVHSDEESIFQYCDQLEMVSTDFMEPCIQKNGVNIKQLHISGYQLYYFQQDAHFFPNLERLHIYFNENWPDGYYDGPILRKLKILELFLSSYCPDDIYYGFQFMDSCPNLQSAHIYLQYNHIFVDESLKHKSLQDLVIEFFHPGHNESFNWNDWKRLFMKYTNLKHLAMCSFKDLENEHVEQMVRILPNLVLFEVRCCPGVTQKAADYVQDFNKLYGRSIKLYFDENHHEIQSDWPHLSTRCGKISQGFDFMKHCFLKHFHSLSIFLISDED</sequence>
<dbReference type="Pfam" id="PF00646">
    <property type="entry name" value="F-box"/>
    <property type="match status" value="1"/>
</dbReference>
<name>T1JRU4_TETUR</name>
<proteinExistence type="predicted"/>
<dbReference type="HOGENOM" id="CLU_029073_1_0_1"/>
<dbReference type="InterPro" id="IPR036047">
    <property type="entry name" value="F-box-like_dom_sf"/>
</dbReference>
<feature type="domain" description="F-box" evidence="1">
    <location>
        <begin position="3"/>
        <end position="41"/>
    </location>
</feature>
<dbReference type="EnsemblMetazoa" id="tetur01g08180.1">
    <property type="protein sequence ID" value="tetur01g08180.1"/>
    <property type="gene ID" value="tetur01g08180"/>
</dbReference>
<dbReference type="InterPro" id="IPR001810">
    <property type="entry name" value="F-box_dom"/>
</dbReference>
<evidence type="ECO:0000313" key="2">
    <source>
        <dbReference type="EnsemblMetazoa" id="tetur01g08180.1"/>
    </source>
</evidence>
<reference evidence="2" key="2">
    <citation type="submission" date="2015-06" db="UniProtKB">
        <authorList>
            <consortium name="EnsemblMetazoa"/>
        </authorList>
    </citation>
    <scope>IDENTIFICATION</scope>
</reference>
<evidence type="ECO:0000313" key="3">
    <source>
        <dbReference type="Proteomes" id="UP000015104"/>
    </source>
</evidence>
<dbReference type="SUPFAM" id="SSF81383">
    <property type="entry name" value="F-box domain"/>
    <property type="match status" value="1"/>
</dbReference>
<dbReference type="EMBL" id="CAEY01000456">
    <property type="status" value="NOT_ANNOTATED_CDS"/>
    <property type="molecule type" value="Genomic_DNA"/>
</dbReference>